<evidence type="ECO:0000256" key="6">
    <source>
        <dbReference type="SAM" id="Phobius"/>
    </source>
</evidence>
<dbReference type="Gene3D" id="2.60.40.10">
    <property type="entry name" value="Immunoglobulins"/>
    <property type="match status" value="1"/>
</dbReference>
<feature type="domain" description="Collagen binding" evidence="7">
    <location>
        <begin position="207"/>
        <end position="325"/>
    </location>
</feature>
<dbReference type="Pfam" id="PF17802">
    <property type="entry name" value="SpaA"/>
    <property type="match status" value="1"/>
</dbReference>
<dbReference type="InterPro" id="IPR011252">
    <property type="entry name" value="Fibrogen-bd_dom1"/>
</dbReference>
<organism evidence="10 11">
    <name type="scientific">Ligilactobacillus ruminis</name>
    <dbReference type="NCBI Taxonomy" id="1623"/>
    <lineage>
        <taxon>Bacteria</taxon>
        <taxon>Bacillati</taxon>
        <taxon>Bacillota</taxon>
        <taxon>Bacilli</taxon>
        <taxon>Lactobacillales</taxon>
        <taxon>Lactobacillaceae</taxon>
        <taxon>Ligilactobacillus</taxon>
    </lineage>
</organism>
<evidence type="ECO:0000259" key="9">
    <source>
        <dbReference type="Pfam" id="PF17961"/>
    </source>
</evidence>
<feature type="domain" description="SDR-like Ig" evidence="9">
    <location>
        <begin position="77"/>
        <end position="175"/>
    </location>
</feature>
<evidence type="ECO:0000256" key="5">
    <source>
        <dbReference type="ARBA" id="ARBA00023088"/>
    </source>
</evidence>
<dbReference type="AlphaFoldDB" id="A0A8B2Z1H1"/>
<feature type="transmembrane region" description="Helical" evidence="6">
    <location>
        <begin position="1110"/>
        <end position="1132"/>
    </location>
</feature>
<keyword evidence="3" id="KW-0964">Secreted</keyword>
<dbReference type="InterPro" id="IPR041033">
    <property type="entry name" value="SpaA_PFL_dom_1"/>
</dbReference>
<dbReference type="InterPro" id="IPR008966">
    <property type="entry name" value="Adhesion_dom_sf"/>
</dbReference>
<keyword evidence="2" id="KW-0134">Cell wall</keyword>
<dbReference type="InterPro" id="IPR008456">
    <property type="entry name" value="Collagen-bd_dom"/>
</dbReference>
<comment type="caution">
    <text evidence="10">The sequence shown here is derived from an EMBL/GenBank/DDBJ whole genome shotgun (WGS) entry which is preliminary data.</text>
</comment>
<evidence type="ECO:0000256" key="2">
    <source>
        <dbReference type="ARBA" id="ARBA00022512"/>
    </source>
</evidence>
<dbReference type="GO" id="GO:0005518">
    <property type="term" value="F:collagen binding"/>
    <property type="evidence" value="ECO:0007669"/>
    <property type="project" value="InterPro"/>
</dbReference>
<dbReference type="InterPro" id="IPR013783">
    <property type="entry name" value="Ig-like_fold"/>
</dbReference>
<accession>A0A8B2Z1H1</accession>
<dbReference type="SUPFAM" id="SSF49401">
    <property type="entry name" value="Bacterial adhesins"/>
    <property type="match status" value="5"/>
</dbReference>
<keyword evidence="6" id="KW-1133">Transmembrane helix</keyword>
<dbReference type="Gene3D" id="2.60.40.1280">
    <property type="match status" value="1"/>
</dbReference>
<dbReference type="EMBL" id="QSQR01000001">
    <property type="protein sequence ID" value="RGK48354.1"/>
    <property type="molecule type" value="Genomic_DNA"/>
</dbReference>
<evidence type="ECO:0000259" key="8">
    <source>
        <dbReference type="Pfam" id="PF17802"/>
    </source>
</evidence>
<proteinExistence type="predicted"/>
<sequence>MERNKIFKKLLWILGAVATVFAIVFAMGKFDGEKANAAVELNQNNTVSFIDSVKIMVSHKDSTSEELKNNDVYILRDGDKISVDYNFSFPDNADINPGDTYTIYVPRAFKAYNSCDGKLKNEDGTEFGTWQMSGTFDNEHNGYPLVMTFNDNIKKIQGRKGTAHLESSLDIESFSEENRQEIKIPLKDSTTYNVEIKQHTDEKFGDVTKNGWFLGNEWQPKRAHWTIDFNKGLNDIENPVLKDNLYHADSQYSEHKIDYGSFNVYSVRLDSYGRVIENSKEKVNPQEYEIVKSADGMSYELHFKHKIKGAYRVEYETNITNDSGNRETTKVGNKVSSYDGDRHLADASKELWAHWWNRGSTIVKKGIQKDRNRVDWTIYYNLVGHKFGDSTILLDGLYRGTFDKNSFEIYEAASIDGNPFNQNENNIKIGRKLSSSEYSIAYATKSDCEVATIKIKNSDGKGYVIRYRSILPDGLPQGTQIRNHVKDGHDNEGEGSIWYDQVKEHVSKSHTNVTQNKIDWSVRFYEAASDNVFKTFRNLTLTDHFYTSRGNQLNLVGGLNAVKVYRSSGPGDWNTNILVDPGKYTIKEDNKSDEGGYKGFKITFKGEAPAALYEVRYQTTRDSSQESGNWAQFGDEQTSDSVPADGGIYKNIGISKSNTGVHRTDGLLHWDVYVNAEKLPMSNYMVKDTITGDQTLMESTIKVKDLTDNKDVTSQVRREIRETTTTYNQDGKTYTSPAKLLIIHLPDTDHQYHISYGVKLGPVGYTSNKNHYIDYADLYQGNDKKGSATSDYWHWISSNLEKDGAVDNDDNSLVNWTIDVNKEYITYPNGAIKDTLDGKQIFVEDSIEVYRYEGLDQWHDKLSSKPLPKSAYNVKIVPYTTSDGRVTQQMIITFNDDQKNNPGEKASYVSRPYRIKYQTKILTSGKDRVANTASIEGLDNRVIYTKVDKDKEVTHTSGDATITGYNVDFDILKRDAIDKKVMRDVHFDLYRLADGKWIPYIQDVSTGVNGRISYKGLLTGRYKLVETRTQSGYTKLDTPIYFILSKKNMSDVKDKESSITLTDADGNKINNPAYASIIAMNPKKNKPTTLQILNYPVGGMLPQTGGPGRLLFEALGSLLIVVACALTEVLIWRRIRSSKGV</sequence>
<feature type="domain" description="Collagen binding" evidence="7">
    <location>
        <begin position="798"/>
        <end position="937"/>
    </location>
</feature>
<keyword evidence="6" id="KW-0472">Membrane</keyword>
<gene>
    <name evidence="10" type="ORF">DXD09_01055</name>
</gene>
<dbReference type="InterPro" id="IPR041171">
    <property type="entry name" value="SDR_Ig"/>
</dbReference>
<dbReference type="RefSeq" id="WP_117642174.1">
    <property type="nucleotide sequence ID" value="NZ_JAQFDM010000021.1"/>
</dbReference>
<evidence type="ECO:0000256" key="1">
    <source>
        <dbReference type="ARBA" id="ARBA00004168"/>
    </source>
</evidence>
<dbReference type="Pfam" id="PF17961">
    <property type="entry name" value="Big_8"/>
    <property type="match status" value="1"/>
</dbReference>
<reference evidence="10 11" key="1">
    <citation type="submission" date="2018-08" db="EMBL/GenBank/DDBJ databases">
        <title>A genome reference for cultivated species of the human gut microbiota.</title>
        <authorList>
            <person name="Zou Y."/>
            <person name="Xue W."/>
            <person name="Luo G."/>
        </authorList>
    </citation>
    <scope>NUCLEOTIDE SEQUENCE [LARGE SCALE GENOMIC DNA]</scope>
    <source>
        <strain evidence="10 11">TF10-9AT</strain>
    </source>
</reference>
<dbReference type="Proteomes" id="UP000260790">
    <property type="component" value="Unassembled WGS sequence"/>
</dbReference>
<evidence type="ECO:0000259" key="7">
    <source>
        <dbReference type="Pfam" id="PF05737"/>
    </source>
</evidence>
<name>A0A8B2Z1H1_9LACO</name>
<dbReference type="Gene3D" id="2.60.40.740">
    <property type="match status" value="4"/>
</dbReference>
<evidence type="ECO:0000313" key="11">
    <source>
        <dbReference type="Proteomes" id="UP000260790"/>
    </source>
</evidence>
<feature type="domain" description="SpaA-like prealbumin fold" evidence="8">
    <location>
        <begin position="969"/>
        <end position="1052"/>
    </location>
</feature>
<protein>
    <submittedName>
        <fullName evidence="10">Uncharacterized protein</fullName>
    </submittedName>
</protein>
<dbReference type="Pfam" id="PF05737">
    <property type="entry name" value="Collagen_bind"/>
    <property type="match status" value="3"/>
</dbReference>
<keyword evidence="5" id="KW-0572">Peptidoglycan-anchor</keyword>
<evidence type="ECO:0000313" key="10">
    <source>
        <dbReference type="EMBL" id="RGK48354.1"/>
    </source>
</evidence>
<keyword evidence="6" id="KW-0812">Transmembrane</keyword>
<evidence type="ECO:0000256" key="3">
    <source>
        <dbReference type="ARBA" id="ARBA00022525"/>
    </source>
</evidence>
<comment type="subcellular location">
    <subcellularLocation>
        <location evidence="1">Secreted</location>
        <location evidence="1">Cell wall</location>
        <topology evidence="1">Peptidoglycan-anchor</topology>
    </subcellularLocation>
</comment>
<keyword evidence="4" id="KW-0732">Signal</keyword>
<dbReference type="GO" id="GO:0007155">
    <property type="term" value="P:cell adhesion"/>
    <property type="evidence" value="ECO:0007669"/>
    <property type="project" value="InterPro"/>
</dbReference>
<evidence type="ECO:0000256" key="4">
    <source>
        <dbReference type="ARBA" id="ARBA00022729"/>
    </source>
</evidence>
<feature type="domain" description="Collagen binding" evidence="7">
    <location>
        <begin position="664"/>
        <end position="757"/>
    </location>
</feature>